<evidence type="ECO:0000313" key="10">
    <source>
        <dbReference type="Proteomes" id="UP000464524"/>
    </source>
</evidence>
<dbReference type="InterPro" id="IPR050597">
    <property type="entry name" value="Cytochrome_c_Oxidase_Subunit"/>
</dbReference>
<dbReference type="KEGG" id="pmes:FX988_02260"/>
<evidence type="ECO:0000256" key="6">
    <source>
        <dbReference type="PROSITE-ProRule" id="PRU00433"/>
    </source>
</evidence>
<sequence>MNLISKACVVASLSTVAMLSTNVFAGDIAAGKTKSATCMACHGANGISQIPMYPNLAGQKEQYLALQLKAFRSGERKNMVMAPMVAGLSDADIENLAAYYASLDPSGK</sequence>
<dbReference type="GO" id="GO:0020037">
    <property type="term" value="F:heme binding"/>
    <property type="evidence" value="ECO:0007669"/>
    <property type="project" value="InterPro"/>
</dbReference>
<feature type="domain" description="Cytochrome c" evidence="8">
    <location>
        <begin position="26"/>
        <end position="104"/>
    </location>
</feature>
<dbReference type="Gene3D" id="1.10.760.10">
    <property type="entry name" value="Cytochrome c-like domain"/>
    <property type="match status" value="1"/>
</dbReference>
<dbReference type="SUPFAM" id="SSF46626">
    <property type="entry name" value="Cytochrome c"/>
    <property type="match status" value="1"/>
</dbReference>
<dbReference type="GO" id="GO:0009055">
    <property type="term" value="F:electron transfer activity"/>
    <property type="evidence" value="ECO:0007669"/>
    <property type="project" value="InterPro"/>
</dbReference>
<reference evidence="9 10" key="1">
    <citation type="submission" date="2019-12" db="EMBL/GenBank/DDBJ databases">
        <title>Genome sequencing and assembly of endphytes of Porphyra tenera.</title>
        <authorList>
            <person name="Park J.M."/>
            <person name="Shin R."/>
            <person name="Jo S.H."/>
        </authorList>
    </citation>
    <scope>NUCLEOTIDE SEQUENCE [LARGE SCALE GENOMIC DNA]</scope>
    <source>
        <strain evidence="9 10">GPM4</strain>
    </source>
</reference>
<evidence type="ECO:0000256" key="3">
    <source>
        <dbReference type="ARBA" id="ARBA00022723"/>
    </source>
</evidence>
<dbReference type="PROSITE" id="PS51007">
    <property type="entry name" value="CYTC"/>
    <property type="match status" value="1"/>
</dbReference>
<feature type="signal peptide" evidence="7">
    <location>
        <begin position="1"/>
        <end position="25"/>
    </location>
</feature>
<evidence type="ECO:0000256" key="7">
    <source>
        <dbReference type="SAM" id="SignalP"/>
    </source>
</evidence>
<keyword evidence="3 6" id="KW-0479">Metal-binding</keyword>
<evidence type="ECO:0000256" key="1">
    <source>
        <dbReference type="ARBA" id="ARBA00022448"/>
    </source>
</evidence>
<dbReference type="PANTHER" id="PTHR33751">
    <property type="entry name" value="CBB3-TYPE CYTOCHROME C OXIDASE SUBUNIT FIXP"/>
    <property type="match status" value="1"/>
</dbReference>
<evidence type="ECO:0000256" key="2">
    <source>
        <dbReference type="ARBA" id="ARBA00022617"/>
    </source>
</evidence>
<keyword evidence="1" id="KW-0813">Transport</keyword>
<keyword evidence="2 6" id="KW-0349">Heme</keyword>
<protein>
    <submittedName>
        <fullName evidence="9">Cytochrome c-554(548)</fullName>
    </submittedName>
</protein>
<dbReference type="AlphaFoldDB" id="A0A857JL47"/>
<dbReference type="GO" id="GO:0046872">
    <property type="term" value="F:metal ion binding"/>
    <property type="evidence" value="ECO:0007669"/>
    <property type="project" value="UniProtKB-KW"/>
</dbReference>
<dbReference type="Pfam" id="PF00034">
    <property type="entry name" value="Cytochrom_C"/>
    <property type="match status" value="1"/>
</dbReference>
<dbReference type="Proteomes" id="UP000464524">
    <property type="component" value="Chromosome"/>
</dbReference>
<dbReference type="InterPro" id="IPR009056">
    <property type="entry name" value="Cyt_c-like_dom"/>
</dbReference>
<gene>
    <name evidence="9" type="ORF">FX988_02260</name>
</gene>
<dbReference type="OrthoDB" id="9796421at2"/>
<accession>A0A857JL47</accession>
<keyword evidence="10" id="KW-1185">Reference proteome</keyword>
<evidence type="ECO:0000256" key="4">
    <source>
        <dbReference type="ARBA" id="ARBA00022982"/>
    </source>
</evidence>
<evidence type="ECO:0000259" key="8">
    <source>
        <dbReference type="PROSITE" id="PS51007"/>
    </source>
</evidence>
<keyword evidence="7" id="KW-0732">Signal</keyword>
<dbReference type="PANTHER" id="PTHR33751:SF9">
    <property type="entry name" value="CYTOCHROME C4"/>
    <property type="match status" value="1"/>
</dbReference>
<organism evidence="9 10">
    <name type="scientific">Paraglaciecola mesophila</name>
    <dbReference type="NCBI Taxonomy" id="197222"/>
    <lineage>
        <taxon>Bacteria</taxon>
        <taxon>Pseudomonadati</taxon>
        <taxon>Pseudomonadota</taxon>
        <taxon>Gammaproteobacteria</taxon>
        <taxon>Alteromonadales</taxon>
        <taxon>Alteromonadaceae</taxon>
        <taxon>Paraglaciecola</taxon>
    </lineage>
</organism>
<proteinExistence type="predicted"/>
<dbReference type="InterPro" id="IPR036909">
    <property type="entry name" value="Cyt_c-like_dom_sf"/>
</dbReference>
<evidence type="ECO:0000313" key="9">
    <source>
        <dbReference type="EMBL" id="QHJ12018.1"/>
    </source>
</evidence>
<evidence type="ECO:0000256" key="5">
    <source>
        <dbReference type="ARBA" id="ARBA00023004"/>
    </source>
</evidence>
<keyword evidence="5 6" id="KW-0408">Iron</keyword>
<keyword evidence="4" id="KW-0249">Electron transport</keyword>
<feature type="chain" id="PRO_5032700490" evidence="7">
    <location>
        <begin position="26"/>
        <end position="108"/>
    </location>
</feature>
<dbReference type="RefSeq" id="WP_007984396.1">
    <property type="nucleotide sequence ID" value="NZ_CP047656.1"/>
</dbReference>
<dbReference type="EMBL" id="CP047656">
    <property type="protein sequence ID" value="QHJ12018.1"/>
    <property type="molecule type" value="Genomic_DNA"/>
</dbReference>
<name>A0A857JL47_9ALTE</name>